<evidence type="ECO:0008006" key="4">
    <source>
        <dbReference type="Google" id="ProtNLM"/>
    </source>
</evidence>
<evidence type="ECO:0000313" key="2">
    <source>
        <dbReference type="EMBL" id="QDL06798.1"/>
    </source>
</evidence>
<dbReference type="Gene3D" id="2.60.20.10">
    <property type="entry name" value="Crystallins"/>
    <property type="match status" value="1"/>
</dbReference>
<evidence type="ECO:0000256" key="1">
    <source>
        <dbReference type="SAM" id="SignalP"/>
    </source>
</evidence>
<evidence type="ECO:0000313" key="3">
    <source>
        <dbReference type="Proteomes" id="UP000503129"/>
    </source>
</evidence>
<dbReference type="AlphaFoldDB" id="A0A856M7K3"/>
<dbReference type="Proteomes" id="UP000503129">
    <property type="component" value="Chromosome"/>
</dbReference>
<dbReference type="RefSeq" id="WP_172195144.1">
    <property type="nucleotide sequence ID" value="NZ_CAWOXK010000001.1"/>
</dbReference>
<dbReference type="InterPro" id="IPR011024">
    <property type="entry name" value="G_crystallin-like"/>
</dbReference>
<gene>
    <name evidence="2" type="ORF">DP114_01765</name>
</gene>
<accession>A0A856M7K3</accession>
<feature type="chain" id="PRO_5032862892" description="Beta/gamma crystallin 'Greek key' domain-containing protein" evidence="1">
    <location>
        <begin position="46"/>
        <end position="136"/>
    </location>
</feature>
<dbReference type="SUPFAM" id="SSF49695">
    <property type="entry name" value="gamma-Crystallin-like"/>
    <property type="match status" value="1"/>
</dbReference>
<sequence length="136" mass="14567">MPDKQVNTFSRIKAMLNLNKQLTALALLTLSSVAGTMLTISNASAGPKQPDTVKDVTLKDQSGREFSSNDGVADLSKVGFDNKAVFAAVNNGQAWRFYDGKNFKGEFIQIGPDQAQGLGKFSNKVSSFCSVGKCPK</sequence>
<reference evidence="2 3" key="1">
    <citation type="submission" date="2018-06" db="EMBL/GenBank/DDBJ databases">
        <title>Comparative genomics of Brasilonema spp. strains.</title>
        <authorList>
            <person name="Alvarenga D.O."/>
            <person name="Fiore M.F."/>
            <person name="Varani A.M."/>
        </authorList>
    </citation>
    <scope>NUCLEOTIDE SEQUENCE [LARGE SCALE GENOMIC DNA]</scope>
    <source>
        <strain evidence="2 3">CENA114</strain>
    </source>
</reference>
<dbReference type="KEGG" id="bsen:DP114_01765"/>
<dbReference type="EMBL" id="CP030118">
    <property type="protein sequence ID" value="QDL06798.1"/>
    <property type="molecule type" value="Genomic_DNA"/>
</dbReference>
<protein>
    <recommendedName>
        <fullName evidence="4">Beta/gamma crystallin 'Greek key' domain-containing protein</fullName>
    </recommendedName>
</protein>
<proteinExistence type="predicted"/>
<keyword evidence="1" id="KW-0732">Signal</keyword>
<organism evidence="2 3">
    <name type="scientific">Brasilonema sennae CENA114</name>
    <dbReference type="NCBI Taxonomy" id="415709"/>
    <lineage>
        <taxon>Bacteria</taxon>
        <taxon>Bacillati</taxon>
        <taxon>Cyanobacteriota</taxon>
        <taxon>Cyanophyceae</taxon>
        <taxon>Nostocales</taxon>
        <taxon>Scytonemataceae</taxon>
        <taxon>Brasilonema</taxon>
        <taxon>Bromeliae group (in: Brasilonema)</taxon>
    </lineage>
</organism>
<keyword evidence="3" id="KW-1185">Reference proteome</keyword>
<name>A0A856M7K3_9CYAN</name>
<feature type="signal peptide" evidence="1">
    <location>
        <begin position="1"/>
        <end position="45"/>
    </location>
</feature>